<dbReference type="GO" id="GO:0016787">
    <property type="term" value="F:hydrolase activity"/>
    <property type="evidence" value="ECO:0007669"/>
    <property type="project" value="UniProtKB-KW"/>
</dbReference>
<dbReference type="InterPro" id="IPR050570">
    <property type="entry name" value="Cell_wall_metabolism_enzyme"/>
</dbReference>
<dbReference type="PANTHER" id="PTHR21666">
    <property type="entry name" value="PEPTIDASE-RELATED"/>
    <property type="match status" value="1"/>
</dbReference>
<reference evidence="1 2" key="1">
    <citation type="submission" date="2024-06" db="EMBL/GenBank/DDBJ databases">
        <authorList>
            <person name="Li F."/>
        </authorList>
    </citation>
    <scope>NUCLEOTIDE SEQUENCE [LARGE SCALE GENOMIC DNA]</scope>
    <source>
        <strain evidence="1 2">GXAS 311</strain>
    </source>
</reference>
<keyword evidence="2" id="KW-1185">Reference proteome</keyword>
<dbReference type="Proteomes" id="UP001548189">
    <property type="component" value="Unassembled WGS sequence"/>
</dbReference>
<dbReference type="EC" id="3.4.-.-" evidence="1"/>
<name>A0ABV2BR49_9GAMM</name>
<dbReference type="Pfam" id="PF01551">
    <property type="entry name" value="Peptidase_M23"/>
    <property type="match status" value="1"/>
</dbReference>
<organism evidence="1 2">
    <name type="scientific">Aliikangiella maris</name>
    <dbReference type="NCBI Taxonomy" id="3162458"/>
    <lineage>
        <taxon>Bacteria</taxon>
        <taxon>Pseudomonadati</taxon>
        <taxon>Pseudomonadota</taxon>
        <taxon>Gammaproteobacteria</taxon>
        <taxon>Oceanospirillales</taxon>
        <taxon>Pleioneaceae</taxon>
        <taxon>Aliikangiella</taxon>
    </lineage>
</organism>
<protein>
    <submittedName>
        <fullName evidence="1">M23 family metallopeptidase</fullName>
        <ecNumber evidence="1">3.4.-.-</ecNumber>
    </submittedName>
</protein>
<proteinExistence type="predicted"/>
<dbReference type="PANTHER" id="PTHR21666:SF291">
    <property type="entry name" value="STAGE II SPORULATION PROTEIN Q"/>
    <property type="match status" value="1"/>
</dbReference>
<gene>
    <name evidence="1" type="ORF">ABVT43_02800</name>
</gene>
<sequence>MSITILQRSQRGMRSIKLRNRYLYTIFSFIFVLPLVAGVSGYFYAIKRSEMAKVEQVTIDNWKLELENQWRELEMAKQSSQQQLNALTAKMGMMQAHIRRLDAAGERIVSISGLDAKEFNFSDAPAMGGPEKASGGETQDIPQLLASLNEIDQQLDSREQQLSVLESLLLDKHMGVERYISGRPIKKGWMSSFYGERSDPFTGKPAWHSGIDFAGKENDDIYATAAGVVSWVGDRYGYGLLVEINHGDGLITRYAHNKKTLVKKGDVVTKGQIISKMGNSGRSTGAHVHYEVLKNGKSVNPLPYVNRRAKS</sequence>
<dbReference type="Gene3D" id="2.70.70.10">
    <property type="entry name" value="Glucose Permease (Domain IIA)"/>
    <property type="match status" value="1"/>
</dbReference>
<comment type="caution">
    <text evidence="1">The sequence shown here is derived from an EMBL/GenBank/DDBJ whole genome shotgun (WGS) entry which is preliminary data.</text>
</comment>
<accession>A0ABV2BR49</accession>
<evidence type="ECO:0000313" key="2">
    <source>
        <dbReference type="Proteomes" id="UP001548189"/>
    </source>
</evidence>
<dbReference type="CDD" id="cd12797">
    <property type="entry name" value="M23_peptidase"/>
    <property type="match status" value="1"/>
</dbReference>
<dbReference type="EMBL" id="JBEVCJ010000002">
    <property type="protein sequence ID" value="MET1254047.1"/>
    <property type="molecule type" value="Genomic_DNA"/>
</dbReference>
<dbReference type="SUPFAM" id="SSF51261">
    <property type="entry name" value="Duplicated hybrid motif"/>
    <property type="match status" value="1"/>
</dbReference>
<dbReference type="InterPro" id="IPR016047">
    <property type="entry name" value="M23ase_b-sheet_dom"/>
</dbReference>
<keyword evidence="1" id="KW-0378">Hydrolase</keyword>
<dbReference type="InterPro" id="IPR011055">
    <property type="entry name" value="Dup_hybrid_motif"/>
</dbReference>
<evidence type="ECO:0000313" key="1">
    <source>
        <dbReference type="EMBL" id="MET1254047.1"/>
    </source>
</evidence>